<dbReference type="AlphaFoldDB" id="A0AAV9ZLP5"/>
<feature type="compositionally biased region" description="Basic and acidic residues" evidence="1">
    <location>
        <begin position="133"/>
        <end position="143"/>
    </location>
</feature>
<feature type="region of interest" description="Disordered" evidence="1">
    <location>
        <begin position="108"/>
        <end position="203"/>
    </location>
</feature>
<reference evidence="2 3" key="1">
    <citation type="journal article" date="2024" name="J Genomics">
        <title>Draft genome sequencing and assembly of Favolaschia claudopus CIRM-BRFM 2984 isolated from oak limbs.</title>
        <authorList>
            <person name="Navarro D."/>
            <person name="Drula E."/>
            <person name="Chaduli D."/>
            <person name="Cazenave R."/>
            <person name="Ahrendt S."/>
            <person name="Wang J."/>
            <person name="Lipzen A."/>
            <person name="Daum C."/>
            <person name="Barry K."/>
            <person name="Grigoriev I.V."/>
            <person name="Favel A."/>
            <person name="Rosso M.N."/>
            <person name="Martin F."/>
        </authorList>
    </citation>
    <scope>NUCLEOTIDE SEQUENCE [LARGE SCALE GENOMIC DNA]</scope>
    <source>
        <strain evidence="2 3">CIRM-BRFM 2984</strain>
    </source>
</reference>
<protein>
    <submittedName>
        <fullName evidence="2">Uncharacterized protein</fullName>
    </submittedName>
</protein>
<accession>A0AAV9ZLP5</accession>
<organism evidence="2 3">
    <name type="scientific">Favolaschia claudopus</name>
    <dbReference type="NCBI Taxonomy" id="2862362"/>
    <lineage>
        <taxon>Eukaryota</taxon>
        <taxon>Fungi</taxon>
        <taxon>Dikarya</taxon>
        <taxon>Basidiomycota</taxon>
        <taxon>Agaricomycotina</taxon>
        <taxon>Agaricomycetes</taxon>
        <taxon>Agaricomycetidae</taxon>
        <taxon>Agaricales</taxon>
        <taxon>Marasmiineae</taxon>
        <taxon>Mycenaceae</taxon>
        <taxon>Favolaschia</taxon>
    </lineage>
</organism>
<comment type="caution">
    <text evidence="2">The sequence shown here is derived from an EMBL/GenBank/DDBJ whole genome shotgun (WGS) entry which is preliminary data.</text>
</comment>
<keyword evidence="3" id="KW-1185">Reference proteome</keyword>
<feature type="compositionally biased region" description="Polar residues" evidence="1">
    <location>
        <begin position="161"/>
        <end position="178"/>
    </location>
</feature>
<evidence type="ECO:0000256" key="1">
    <source>
        <dbReference type="SAM" id="MobiDB-lite"/>
    </source>
</evidence>
<feature type="region of interest" description="Disordered" evidence="1">
    <location>
        <begin position="1"/>
        <end position="30"/>
    </location>
</feature>
<proteinExistence type="predicted"/>
<dbReference type="Proteomes" id="UP001362999">
    <property type="component" value="Unassembled WGS sequence"/>
</dbReference>
<dbReference type="EMBL" id="JAWWNJ010000132">
    <property type="protein sequence ID" value="KAK6985158.1"/>
    <property type="molecule type" value="Genomic_DNA"/>
</dbReference>
<sequence length="361" mass="38074">MLINVDDDVQSGSSTPVSSAGVRPKPSYMTMPKCGARTRFGLPATTRTACATTKHMPLFRVATSSASTTRSGSYASQMGAALPLNSPLRMGNFGIDAALSTAMIAGGGGDQSSGKTGESVGGKSRRFVSWTRGAEDSLTKDAEPNDGGGGNEEDVGGATGRLQSSLVSPRRTWVNTSDPVPHPLYHIPNIPQRSSERARREERAGEAVGEDAAIVWGWRECIFCHCLVSSSRASPKPTLKPLINTAALTAAKRGVNVNKEEEDNRFTDDMDGEEGGVDAFPVAALESGDGDVTIDFVCAAHSGGESDECGGRGYGCSWEDEDTGSERRHVDTKVVFTTGDVYISMFPSPPASCLGWGRPML</sequence>
<evidence type="ECO:0000313" key="2">
    <source>
        <dbReference type="EMBL" id="KAK6985158.1"/>
    </source>
</evidence>
<name>A0AAV9ZLP5_9AGAR</name>
<gene>
    <name evidence="2" type="ORF">R3P38DRAFT_2805886</name>
</gene>
<feature type="compositionally biased region" description="Basic and acidic residues" evidence="1">
    <location>
        <begin position="194"/>
        <end position="203"/>
    </location>
</feature>
<evidence type="ECO:0000313" key="3">
    <source>
        <dbReference type="Proteomes" id="UP001362999"/>
    </source>
</evidence>